<dbReference type="OrthoDB" id="5916863at2"/>
<evidence type="ECO:0000313" key="3">
    <source>
        <dbReference type="Proteomes" id="UP000281474"/>
    </source>
</evidence>
<dbReference type="Proteomes" id="UP000281474">
    <property type="component" value="Unassembled WGS sequence"/>
</dbReference>
<evidence type="ECO:0008006" key="4">
    <source>
        <dbReference type="Google" id="ProtNLM"/>
    </source>
</evidence>
<name>A0A3L8PWF1_9GAMM</name>
<comment type="caution">
    <text evidence="2">The sequence shown here is derived from an EMBL/GenBank/DDBJ whole genome shotgun (WGS) entry which is preliminary data.</text>
</comment>
<protein>
    <recommendedName>
        <fullName evidence="4">Beta-carotene 15,15'-monooxygenase</fullName>
    </recommendedName>
</protein>
<feature type="transmembrane region" description="Helical" evidence="1">
    <location>
        <begin position="192"/>
        <end position="210"/>
    </location>
</feature>
<keyword evidence="1" id="KW-0812">Transmembrane</keyword>
<dbReference type="AlphaFoldDB" id="A0A3L8PWF1"/>
<feature type="transmembrane region" description="Helical" evidence="1">
    <location>
        <begin position="97"/>
        <end position="122"/>
    </location>
</feature>
<evidence type="ECO:0000256" key="1">
    <source>
        <dbReference type="SAM" id="Phobius"/>
    </source>
</evidence>
<keyword evidence="1" id="KW-0472">Membrane</keyword>
<feature type="transmembrane region" description="Helical" evidence="1">
    <location>
        <begin position="12"/>
        <end position="27"/>
    </location>
</feature>
<dbReference type="EMBL" id="QZEI01000056">
    <property type="protein sequence ID" value="RLV58768.1"/>
    <property type="molecule type" value="Genomic_DNA"/>
</dbReference>
<feature type="transmembrane region" description="Helical" evidence="1">
    <location>
        <begin position="42"/>
        <end position="60"/>
    </location>
</feature>
<keyword evidence="1" id="KW-1133">Transmembrane helix</keyword>
<proteinExistence type="predicted"/>
<keyword evidence="3" id="KW-1185">Reference proteome</keyword>
<sequence length="330" mass="38294">MLNPIKKQHIPFLFFALISLWWAYYYQSNTWLNEYGQAKFEWLYLLDGLISIPLICFLCIKDKKQALIKSISYLLLVILIGRFIIPEPNQEIWSYLAALRYLIIPLFLAFEIFTIFTVYLGIKAALSENMDPDSAITAPIEKAFSKGILTQLFSFEARIWTFALFANKVNPKHFKGYTHFSYHNKDGTQSNALGFILLFIFEIPIVHLLLHFIWSATAANVVTILTILGMVFFIAEYRALSRRPISIDSQHLYIRYGVFNPMEIELSNIEKIEHNQERIKRASHIKRYNLAGTPNIKLVLKQPIGKINEIYLGLDRPLTFINAINQKAQH</sequence>
<feature type="transmembrane region" description="Helical" evidence="1">
    <location>
        <begin position="216"/>
        <end position="235"/>
    </location>
</feature>
<gene>
    <name evidence="2" type="ORF">D5018_15590</name>
</gene>
<feature type="transmembrane region" description="Helical" evidence="1">
    <location>
        <begin position="67"/>
        <end position="85"/>
    </location>
</feature>
<organism evidence="2 3">
    <name type="scientific">Parashewanella curva</name>
    <dbReference type="NCBI Taxonomy" id="2338552"/>
    <lineage>
        <taxon>Bacteria</taxon>
        <taxon>Pseudomonadati</taxon>
        <taxon>Pseudomonadota</taxon>
        <taxon>Gammaproteobacteria</taxon>
        <taxon>Alteromonadales</taxon>
        <taxon>Shewanellaceae</taxon>
        <taxon>Parashewanella</taxon>
    </lineage>
</organism>
<evidence type="ECO:0000313" key="2">
    <source>
        <dbReference type="EMBL" id="RLV58768.1"/>
    </source>
</evidence>
<reference evidence="2 3" key="1">
    <citation type="submission" date="2018-09" db="EMBL/GenBank/DDBJ databases">
        <title>Phylogeny of the Shewanellaceae, and recommendation for two new genera, Pseudoshewanella and Parashewanella.</title>
        <authorList>
            <person name="Wang G."/>
        </authorList>
    </citation>
    <scope>NUCLEOTIDE SEQUENCE [LARGE SCALE GENOMIC DNA]</scope>
    <source>
        <strain evidence="2 3">C51</strain>
    </source>
</reference>
<accession>A0A3L8PWF1</accession>
<dbReference type="RefSeq" id="WP_121839928.1">
    <property type="nucleotide sequence ID" value="NZ_ML014805.1"/>
</dbReference>